<feature type="chain" id="PRO_5045725368" description="DUF4136 domain-containing protein" evidence="1">
    <location>
        <begin position="19"/>
        <end position="194"/>
    </location>
</feature>
<dbReference type="EMBL" id="JAWDJT010000001">
    <property type="protein sequence ID" value="MDU0368773.1"/>
    <property type="molecule type" value="Genomic_DNA"/>
</dbReference>
<evidence type="ECO:0000256" key="1">
    <source>
        <dbReference type="SAM" id="SignalP"/>
    </source>
</evidence>
<evidence type="ECO:0000313" key="3">
    <source>
        <dbReference type="Proteomes" id="UP001250698"/>
    </source>
</evidence>
<keyword evidence="3" id="KW-1185">Reference proteome</keyword>
<organism evidence="2 3">
    <name type="scientific">Hymenobacter endophyticus</name>
    <dbReference type="NCBI Taxonomy" id="3076335"/>
    <lineage>
        <taxon>Bacteria</taxon>
        <taxon>Pseudomonadati</taxon>
        <taxon>Bacteroidota</taxon>
        <taxon>Cytophagia</taxon>
        <taxon>Cytophagales</taxon>
        <taxon>Hymenobacteraceae</taxon>
        <taxon>Hymenobacter</taxon>
    </lineage>
</organism>
<name>A0ABU3TBM4_9BACT</name>
<keyword evidence="1" id="KW-0732">Signal</keyword>
<feature type="signal peptide" evidence="1">
    <location>
        <begin position="1"/>
        <end position="18"/>
    </location>
</feature>
<comment type="caution">
    <text evidence="2">The sequence shown here is derived from an EMBL/GenBank/DDBJ whole genome shotgun (WGS) entry which is preliminary data.</text>
</comment>
<reference evidence="2 3" key="1">
    <citation type="submission" date="2023-10" db="EMBL/GenBank/DDBJ databases">
        <title>Hymenobacter endophyticus sp. nov., an isolate from the leaf tissues of wheat.</title>
        <authorList>
            <person name="Dai Y."/>
        </authorList>
    </citation>
    <scope>NUCLEOTIDE SEQUENCE [LARGE SCALE GENOMIC DNA]</scope>
    <source>
        <strain evidence="2 3">ZK17L-C2</strain>
    </source>
</reference>
<dbReference type="Proteomes" id="UP001250698">
    <property type="component" value="Unassembled WGS sequence"/>
</dbReference>
<proteinExistence type="predicted"/>
<evidence type="ECO:0008006" key="4">
    <source>
        <dbReference type="Google" id="ProtNLM"/>
    </source>
</evidence>
<sequence>MKLFLLLMSLFLTGCRDASEQPVSAPDLPQPSLRPRRKHPLYTPDTAAILSNKNLIRLLSAVLRDSLVEYEKASAIPPVILAFLHQNDSLYNQPFALADYGQRYSAGCLVEKDLPRRQLRYLGVGQRTVVLTYNVGGVGVYTRVLLFEIKQNSVVDFWTDYLGNQAADKQGIIAQLLRTKDAEWRQYSKSRLAL</sequence>
<dbReference type="PROSITE" id="PS51257">
    <property type="entry name" value="PROKAR_LIPOPROTEIN"/>
    <property type="match status" value="1"/>
</dbReference>
<evidence type="ECO:0000313" key="2">
    <source>
        <dbReference type="EMBL" id="MDU0368773.1"/>
    </source>
</evidence>
<gene>
    <name evidence="2" type="ORF">ROI90_00075</name>
</gene>
<accession>A0ABU3TBM4</accession>
<protein>
    <recommendedName>
        <fullName evidence="4">DUF4136 domain-containing protein</fullName>
    </recommendedName>
</protein>